<name>A0ABU1W6N2_9GAMM</name>
<proteinExistence type="predicted"/>
<gene>
    <name evidence="1" type="ORF">J2X06_000318</name>
</gene>
<accession>A0ABU1W6N2</accession>
<dbReference type="RefSeq" id="WP_310057370.1">
    <property type="nucleotide sequence ID" value="NZ_JAVDVY010000001.1"/>
</dbReference>
<keyword evidence="2" id="KW-1185">Reference proteome</keyword>
<sequence length="113" mass="12607">MGTILECKNRFLRGSALPPVKVTAFGFCVGQDHVAWPSVAEIRAYKVDRLTTGEAFLEFIFGAGQGIRVSEEQPGFDELEAAMIAVFPTNADWRQAVLMPPFEHDFTLLFRRG</sequence>
<organism evidence="1 2">
    <name type="scientific">Lysobacter niastensis</name>
    <dbReference type="NCBI Taxonomy" id="380629"/>
    <lineage>
        <taxon>Bacteria</taxon>
        <taxon>Pseudomonadati</taxon>
        <taxon>Pseudomonadota</taxon>
        <taxon>Gammaproteobacteria</taxon>
        <taxon>Lysobacterales</taxon>
        <taxon>Lysobacteraceae</taxon>
        <taxon>Lysobacter</taxon>
    </lineage>
</organism>
<evidence type="ECO:0000313" key="2">
    <source>
        <dbReference type="Proteomes" id="UP001251524"/>
    </source>
</evidence>
<protein>
    <submittedName>
        <fullName evidence="1">Uncharacterized protein</fullName>
    </submittedName>
</protein>
<dbReference type="Proteomes" id="UP001251524">
    <property type="component" value="Unassembled WGS sequence"/>
</dbReference>
<dbReference type="EMBL" id="JAVDVY010000001">
    <property type="protein sequence ID" value="MDR7133134.1"/>
    <property type="molecule type" value="Genomic_DNA"/>
</dbReference>
<comment type="caution">
    <text evidence="1">The sequence shown here is derived from an EMBL/GenBank/DDBJ whole genome shotgun (WGS) entry which is preliminary data.</text>
</comment>
<evidence type="ECO:0000313" key="1">
    <source>
        <dbReference type="EMBL" id="MDR7133134.1"/>
    </source>
</evidence>
<reference evidence="1 2" key="1">
    <citation type="submission" date="2023-07" db="EMBL/GenBank/DDBJ databases">
        <title>Sorghum-associated microbial communities from plants grown in Nebraska, USA.</title>
        <authorList>
            <person name="Schachtman D."/>
        </authorList>
    </citation>
    <scope>NUCLEOTIDE SEQUENCE [LARGE SCALE GENOMIC DNA]</scope>
    <source>
        <strain evidence="1 2">BE198</strain>
    </source>
</reference>